<reference evidence="1" key="1">
    <citation type="journal article" date="2006" name="J. Bacteriol.">
        <title>Class 1 integrons potentially predating the association with tn402-like transposition genes are present in a sediment microbial community.</title>
        <authorList>
            <person name="Stokes H.W."/>
            <person name="Nesbo C.L."/>
            <person name="Holley M."/>
            <person name="Bahl M.I."/>
            <person name="Gillings M.R."/>
            <person name="Boucher Y."/>
        </authorList>
    </citation>
    <scope>NUCLEOTIDE SEQUENCE</scope>
    <source>
        <strain evidence="1">MUL2G9</strain>
    </source>
</reference>
<name>Q1KY45_9RHOO</name>
<evidence type="ECO:0008006" key="2">
    <source>
        <dbReference type="Google" id="ProtNLM"/>
    </source>
</evidence>
<protein>
    <recommendedName>
        <fullName evidence="2">Competence protein CoiA</fullName>
    </recommendedName>
</protein>
<accession>Q1KY45</accession>
<sequence length="443" mass="50122">MLQLPRPVRPHGQAVWYAKKVVPFQIFPHSFQTLPSIFPRFAGARRRAWVPLWQSWSIPMKNDEGLDFALSLKTGRVVDIRMVERGLACGCVCPNCGAELQARKGRKNRHHFAHHIAGRARPTCDGGRESALHRAARQIIGGWQSLELPALLVHEGRRQGALPGRILSVRRSELPDECGERSPWSNLRVRPDVVFHGEEEQIWCEVKVAHAVDDTKRSRLQGYRVSTLEFDLSQMYRSGDWNLTTLELSLRTDMSIRQWVFHVGEEQLRHRLQQEMREAEALRRKHLAGSWSRVSMVADAQAENAVEDDDLGAVEMVFHPALGLIPKDPARRLAVLARAYPDPKVFHLAHAIAFLRRHPHGDRSCLVTLGSSGSGSRVSEYDAALSEFARAAGLHCVYFGIAESRLLRGEECYERLDQFLTDLQAREDSAHGGPLIPRRNSHL</sequence>
<evidence type="ECO:0000313" key="1">
    <source>
        <dbReference type="EMBL" id="ABE73739.1"/>
    </source>
</evidence>
<dbReference type="AlphaFoldDB" id="Q1KY45"/>
<dbReference type="EMBL" id="DQ372711">
    <property type="protein sequence ID" value="ABE73739.1"/>
    <property type="molecule type" value="Genomic_DNA"/>
</dbReference>
<organism evidence="1">
    <name type="scientific">Parazoarcus communis</name>
    <dbReference type="NCBI Taxonomy" id="41977"/>
    <lineage>
        <taxon>Bacteria</taxon>
        <taxon>Pseudomonadati</taxon>
        <taxon>Pseudomonadota</taxon>
        <taxon>Betaproteobacteria</taxon>
        <taxon>Rhodocyclales</taxon>
        <taxon>Zoogloeaceae</taxon>
        <taxon>Parazoarcus</taxon>
    </lineage>
</organism>
<proteinExistence type="predicted"/>